<organism evidence="1 2">
    <name type="scientific">Scytonema hofmannii PCC 7110</name>
    <dbReference type="NCBI Taxonomy" id="128403"/>
    <lineage>
        <taxon>Bacteria</taxon>
        <taxon>Bacillati</taxon>
        <taxon>Cyanobacteriota</taxon>
        <taxon>Cyanophyceae</taxon>
        <taxon>Nostocales</taxon>
        <taxon>Scytonemataceae</taxon>
        <taxon>Scytonema</taxon>
    </lineage>
</organism>
<dbReference type="AlphaFoldDB" id="A0A139X3P7"/>
<dbReference type="RefSeq" id="WP_017740307.1">
    <property type="nucleotide sequence ID" value="NZ_KQ976354.1"/>
</dbReference>
<reference evidence="1 2" key="1">
    <citation type="journal article" date="2013" name="Genome Biol. Evol.">
        <title>Genomes of Stigonematalean cyanobacteria (subsection V) and the evolution of oxygenic photosynthesis from prokaryotes to plastids.</title>
        <authorList>
            <person name="Dagan T."/>
            <person name="Roettger M."/>
            <person name="Stucken K."/>
            <person name="Landan G."/>
            <person name="Koch R."/>
            <person name="Major P."/>
            <person name="Gould S.B."/>
            <person name="Goremykin V.V."/>
            <person name="Rippka R."/>
            <person name="Tandeau de Marsac N."/>
            <person name="Gugger M."/>
            <person name="Lockhart P.J."/>
            <person name="Allen J.F."/>
            <person name="Brune I."/>
            <person name="Maus I."/>
            <person name="Puhler A."/>
            <person name="Martin W.F."/>
        </authorList>
    </citation>
    <scope>NUCLEOTIDE SEQUENCE [LARGE SCALE GENOMIC DNA]</scope>
    <source>
        <strain evidence="1 2">PCC 7110</strain>
    </source>
</reference>
<sequence length="90" mass="10207">MPYPKLSDEEIIRRGKELYEKHIRLQVETTENIGKLISINVETGEYEIGDDLLVTSRRLQAKQADAAIWAERIGYDAVYAVGGSLVRTIK</sequence>
<evidence type="ECO:0000313" key="2">
    <source>
        <dbReference type="Proteomes" id="UP000076925"/>
    </source>
</evidence>
<dbReference type="STRING" id="128403.WA1_31655"/>
<keyword evidence="2" id="KW-1185">Reference proteome</keyword>
<name>A0A139X3P7_9CYAN</name>
<proteinExistence type="predicted"/>
<evidence type="ECO:0000313" key="1">
    <source>
        <dbReference type="EMBL" id="KYC39294.1"/>
    </source>
</evidence>
<accession>A0A139X3P7</accession>
<dbReference type="Proteomes" id="UP000076925">
    <property type="component" value="Unassembled WGS sequence"/>
</dbReference>
<protein>
    <submittedName>
        <fullName evidence="1">Uncharacterized protein</fullName>
    </submittedName>
</protein>
<dbReference type="OrthoDB" id="573173at2"/>
<dbReference type="EMBL" id="ANNX02000035">
    <property type="protein sequence ID" value="KYC39294.1"/>
    <property type="molecule type" value="Genomic_DNA"/>
</dbReference>
<gene>
    <name evidence="1" type="ORF">WA1_31655</name>
</gene>
<comment type="caution">
    <text evidence="1">The sequence shown here is derived from an EMBL/GenBank/DDBJ whole genome shotgun (WGS) entry which is preliminary data.</text>
</comment>